<dbReference type="Proteomes" id="UP000257109">
    <property type="component" value="Unassembled WGS sequence"/>
</dbReference>
<dbReference type="EMBL" id="QJKJ01001659">
    <property type="protein sequence ID" value="RDY06593.1"/>
    <property type="molecule type" value="Genomic_DNA"/>
</dbReference>
<sequence>IVLGCTDSDLALRVEKLTLTPENLREVKNEKWKCSNRMYLMIMKRLILKRFGTLFLKVKGKENTREDIIEMSNLAAKFKSLKLESGEDLIVHLVLISLFTHFRLQRVKTENTHFALTYQNKKRRTLRMLRKGLLNKRKLGVKKAKDVLELIHTNICGPFPTTSWNGQQYFITFIDDYSRYAVKSYRGGEYYGRYGGSGEQCPGPFALFLKECGILKHDHIGRMKENWIQDIWGCLAEA</sequence>
<evidence type="ECO:0008006" key="3">
    <source>
        <dbReference type="Google" id="ProtNLM"/>
    </source>
</evidence>
<dbReference type="PANTHER" id="PTHR42648:SF28">
    <property type="entry name" value="TRANSPOSON-ENCODED PROTEIN WITH RIBONUCLEASE H-LIKE AND RETROVIRUS ZINC FINGER-LIKE DOMAINS"/>
    <property type="match status" value="1"/>
</dbReference>
<reference evidence="1" key="1">
    <citation type="submission" date="2018-05" db="EMBL/GenBank/DDBJ databases">
        <title>Draft genome of Mucuna pruriens seed.</title>
        <authorList>
            <person name="Nnadi N.E."/>
            <person name="Vos R."/>
            <person name="Hasami M.H."/>
            <person name="Devisetty U.K."/>
            <person name="Aguiy J.C."/>
        </authorList>
    </citation>
    <scope>NUCLEOTIDE SEQUENCE [LARGE SCALE GENOMIC DNA]</scope>
    <source>
        <strain evidence="1">JCA_2017</strain>
    </source>
</reference>
<organism evidence="1 2">
    <name type="scientific">Mucuna pruriens</name>
    <name type="common">Velvet bean</name>
    <name type="synonym">Dolichos pruriens</name>
    <dbReference type="NCBI Taxonomy" id="157652"/>
    <lineage>
        <taxon>Eukaryota</taxon>
        <taxon>Viridiplantae</taxon>
        <taxon>Streptophyta</taxon>
        <taxon>Embryophyta</taxon>
        <taxon>Tracheophyta</taxon>
        <taxon>Spermatophyta</taxon>
        <taxon>Magnoliopsida</taxon>
        <taxon>eudicotyledons</taxon>
        <taxon>Gunneridae</taxon>
        <taxon>Pentapetalae</taxon>
        <taxon>rosids</taxon>
        <taxon>fabids</taxon>
        <taxon>Fabales</taxon>
        <taxon>Fabaceae</taxon>
        <taxon>Papilionoideae</taxon>
        <taxon>50 kb inversion clade</taxon>
        <taxon>NPAAA clade</taxon>
        <taxon>indigoferoid/millettioid clade</taxon>
        <taxon>Phaseoleae</taxon>
        <taxon>Mucuna</taxon>
    </lineage>
</organism>
<evidence type="ECO:0000313" key="2">
    <source>
        <dbReference type="Proteomes" id="UP000257109"/>
    </source>
</evidence>
<comment type="caution">
    <text evidence="1">The sequence shown here is derived from an EMBL/GenBank/DDBJ whole genome shotgun (WGS) entry which is preliminary data.</text>
</comment>
<evidence type="ECO:0000313" key="1">
    <source>
        <dbReference type="EMBL" id="RDY06593.1"/>
    </source>
</evidence>
<dbReference type="InterPro" id="IPR012337">
    <property type="entry name" value="RNaseH-like_sf"/>
</dbReference>
<proteinExistence type="predicted"/>
<feature type="non-terminal residue" evidence="1">
    <location>
        <position position="1"/>
    </location>
</feature>
<dbReference type="InterPro" id="IPR039537">
    <property type="entry name" value="Retrotran_Ty1/copia-like"/>
</dbReference>
<dbReference type="OrthoDB" id="1749397at2759"/>
<keyword evidence="2" id="KW-1185">Reference proteome</keyword>
<feature type="non-terminal residue" evidence="1">
    <location>
        <position position="238"/>
    </location>
</feature>
<dbReference type="Gene3D" id="3.30.420.10">
    <property type="entry name" value="Ribonuclease H-like superfamily/Ribonuclease H"/>
    <property type="match status" value="1"/>
</dbReference>
<dbReference type="PANTHER" id="PTHR42648">
    <property type="entry name" value="TRANSPOSASE, PUTATIVE-RELATED"/>
    <property type="match status" value="1"/>
</dbReference>
<name>A0A371HUZ4_MUCPR</name>
<protein>
    <recommendedName>
        <fullName evidence="3">Integrase catalytic domain-containing protein</fullName>
    </recommendedName>
</protein>
<gene>
    <name evidence="1" type="ORF">CR513_09395</name>
</gene>
<dbReference type="GO" id="GO:0003676">
    <property type="term" value="F:nucleic acid binding"/>
    <property type="evidence" value="ECO:0007669"/>
    <property type="project" value="InterPro"/>
</dbReference>
<accession>A0A371HUZ4</accession>
<dbReference type="InterPro" id="IPR036397">
    <property type="entry name" value="RNaseH_sf"/>
</dbReference>
<dbReference type="SUPFAM" id="SSF53098">
    <property type="entry name" value="Ribonuclease H-like"/>
    <property type="match status" value="1"/>
</dbReference>
<dbReference type="AlphaFoldDB" id="A0A371HUZ4"/>